<dbReference type="InterPro" id="IPR005145">
    <property type="entry name" value="Sua5_C"/>
</dbReference>
<evidence type="ECO:0000256" key="11">
    <source>
        <dbReference type="ARBA" id="ARBA00029774"/>
    </source>
</evidence>
<dbReference type="Pfam" id="PF01300">
    <property type="entry name" value="Sua5_yciO_yrdC"/>
    <property type="match status" value="1"/>
</dbReference>
<keyword evidence="7 13" id="KW-0819">tRNA processing</keyword>
<evidence type="ECO:0000256" key="9">
    <source>
        <dbReference type="ARBA" id="ARBA00022741"/>
    </source>
</evidence>
<proteinExistence type="inferred from homology"/>
<dbReference type="PIRSF" id="PIRSF004930">
    <property type="entry name" value="Tln_factor_SUA5"/>
    <property type="match status" value="1"/>
</dbReference>
<dbReference type="PATRIC" id="fig|1359175.3.peg.1773"/>
<keyword evidence="10 13" id="KW-0067">ATP-binding</keyword>
<evidence type="ECO:0000256" key="2">
    <source>
        <dbReference type="ARBA" id="ARBA00007663"/>
    </source>
</evidence>
<reference evidence="16 17" key="1">
    <citation type="submission" date="2015-01" db="EMBL/GenBank/DDBJ databases">
        <title>Genome Sequencing of Rickettsiales.</title>
        <authorList>
            <person name="Daugherty S.C."/>
            <person name="Su Q."/>
            <person name="Abolude K."/>
            <person name="Beier-Sexton M."/>
            <person name="Carlyon J.A."/>
            <person name="Carter R."/>
            <person name="Day N.P."/>
            <person name="Dumler S.J."/>
            <person name="Dyachenko V."/>
            <person name="Godinez A."/>
            <person name="Kurtti T.J."/>
            <person name="Lichay M."/>
            <person name="Mullins K.E."/>
            <person name="Ott S."/>
            <person name="Pappas-Brown V."/>
            <person name="Paris D.H."/>
            <person name="Patel P."/>
            <person name="Richards A.L."/>
            <person name="Sadzewicz L."/>
            <person name="Sears K."/>
            <person name="Seidman D."/>
            <person name="Sengamalay N."/>
            <person name="Stenos J."/>
            <person name="Tallon L.J."/>
            <person name="Vincent G."/>
            <person name="Fraser C.M."/>
            <person name="Munderloh U."/>
            <person name="Dunning-Hotopp J.C."/>
        </authorList>
    </citation>
    <scope>NUCLEOTIDE SEQUENCE [LARGE SCALE GENOMIC DNA]</scope>
    <source>
        <strain evidence="16 17">TA716</strain>
    </source>
</reference>
<dbReference type="PANTHER" id="PTHR17490">
    <property type="entry name" value="SUA5"/>
    <property type="match status" value="1"/>
</dbReference>
<feature type="binding site" evidence="14">
    <location>
        <position position="229"/>
    </location>
    <ligand>
        <name>ATP</name>
        <dbReference type="ChEBI" id="CHEBI:30616"/>
    </ligand>
</feature>
<dbReference type="EC" id="2.7.7.87" evidence="3 13"/>
<protein>
    <recommendedName>
        <fullName evidence="4 13">Threonylcarbamoyl-AMP synthase</fullName>
        <shortName evidence="13">TC-AMP synthase</shortName>
        <ecNumber evidence="3 13">2.7.7.87</ecNumber>
    </recommendedName>
    <alternativeName>
        <fullName evidence="11 13">L-threonylcarbamoyladenylate synthase</fullName>
    </alternativeName>
</protein>
<feature type="binding site" evidence="14">
    <location>
        <position position="139"/>
    </location>
    <ligand>
        <name>ATP</name>
        <dbReference type="ChEBI" id="CHEBI:30616"/>
    </ligand>
</feature>
<feature type="binding site" evidence="14">
    <location>
        <position position="113"/>
    </location>
    <ligand>
        <name>ATP</name>
        <dbReference type="ChEBI" id="CHEBI:30616"/>
    </ligand>
</feature>
<keyword evidence="5 13" id="KW-0963">Cytoplasm</keyword>
<dbReference type="GO" id="GO:0003725">
    <property type="term" value="F:double-stranded RNA binding"/>
    <property type="evidence" value="ECO:0007669"/>
    <property type="project" value="UniProtKB-UniRule"/>
</dbReference>
<dbReference type="InterPro" id="IPR006070">
    <property type="entry name" value="Sua5-like_dom"/>
</dbReference>
<organism evidence="16 17">
    <name type="scientific">Orientia tsutsugamushi str. TA716</name>
    <dbReference type="NCBI Taxonomy" id="1359175"/>
    <lineage>
        <taxon>Bacteria</taxon>
        <taxon>Pseudomonadati</taxon>
        <taxon>Pseudomonadota</taxon>
        <taxon>Alphaproteobacteria</taxon>
        <taxon>Rickettsiales</taxon>
        <taxon>Rickettsiaceae</taxon>
        <taxon>Rickettsieae</taxon>
        <taxon>Orientia</taxon>
    </lineage>
</organism>
<name>A0A0F3PB89_ORITS</name>
<feature type="binding site" evidence="14">
    <location>
        <position position="63"/>
    </location>
    <ligand>
        <name>ATP</name>
        <dbReference type="ChEBI" id="CHEBI:30616"/>
    </ligand>
</feature>
<dbReference type="PROSITE" id="PS51163">
    <property type="entry name" value="YRDC"/>
    <property type="match status" value="1"/>
</dbReference>
<feature type="domain" description="YrdC-like" evidence="15">
    <location>
        <begin position="9"/>
        <end position="196"/>
    </location>
</feature>
<dbReference type="InterPro" id="IPR010923">
    <property type="entry name" value="T(6)A37_SUA5"/>
</dbReference>
<dbReference type="InterPro" id="IPR038385">
    <property type="entry name" value="Sua5/YwlC_C"/>
</dbReference>
<feature type="binding site" evidence="14">
    <location>
        <position position="54"/>
    </location>
    <ligand>
        <name>ATP</name>
        <dbReference type="ChEBI" id="CHEBI:30616"/>
    </ligand>
</feature>
<evidence type="ECO:0000256" key="3">
    <source>
        <dbReference type="ARBA" id="ARBA00012584"/>
    </source>
</evidence>
<dbReference type="GO" id="GO:0000049">
    <property type="term" value="F:tRNA binding"/>
    <property type="evidence" value="ECO:0007669"/>
    <property type="project" value="TreeGrafter"/>
</dbReference>
<evidence type="ECO:0000256" key="5">
    <source>
        <dbReference type="ARBA" id="ARBA00022490"/>
    </source>
</evidence>
<dbReference type="GO" id="GO:0005737">
    <property type="term" value="C:cytoplasm"/>
    <property type="evidence" value="ECO:0007669"/>
    <property type="project" value="UniProtKB-SubCell"/>
</dbReference>
<feature type="binding site" evidence="14">
    <location>
        <position position="137"/>
    </location>
    <ligand>
        <name>L-threonine</name>
        <dbReference type="ChEBI" id="CHEBI:57926"/>
    </ligand>
</feature>
<keyword evidence="6 13" id="KW-0808">Transferase</keyword>
<evidence type="ECO:0000313" key="17">
    <source>
        <dbReference type="Proteomes" id="UP000033671"/>
    </source>
</evidence>
<dbReference type="AlphaFoldDB" id="A0A0F3PB89"/>
<dbReference type="GO" id="GO:0005524">
    <property type="term" value="F:ATP binding"/>
    <property type="evidence" value="ECO:0007669"/>
    <property type="project" value="UniProtKB-UniRule"/>
</dbReference>
<dbReference type="GO" id="GO:0006450">
    <property type="term" value="P:regulation of translational fidelity"/>
    <property type="evidence" value="ECO:0007669"/>
    <property type="project" value="TreeGrafter"/>
</dbReference>
<evidence type="ECO:0000256" key="13">
    <source>
        <dbReference type="PIRNR" id="PIRNR004930"/>
    </source>
</evidence>
<dbReference type="Gene3D" id="3.90.870.10">
    <property type="entry name" value="DHBP synthase"/>
    <property type="match status" value="1"/>
</dbReference>
<comment type="similarity">
    <text evidence="2 13">Belongs to the SUA5 family.</text>
</comment>
<dbReference type="PANTHER" id="PTHR17490:SF16">
    <property type="entry name" value="THREONYLCARBAMOYL-AMP SYNTHASE"/>
    <property type="match status" value="1"/>
</dbReference>
<keyword evidence="9 13" id="KW-0547">Nucleotide-binding</keyword>
<evidence type="ECO:0000256" key="12">
    <source>
        <dbReference type="ARBA" id="ARBA00048366"/>
    </source>
</evidence>
<comment type="function">
    <text evidence="13">Required for the formation of a threonylcarbamoyl group on adenosine at position 37 (t(6)A37) in tRNAs that read codons beginning with adenine.</text>
</comment>
<dbReference type="GO" id="GO:0008033">
    <property type="term" value="P:tRNA processing"/>
    <property type="evidence" value="ECO:0007669"/>
    <property type="project" value="UniProtKB-KW"/>
</dbReference>
<evidence type="ECO:0000256" key="8">
    <source>
        <dbReference type="ARBA" id="ARBA00022695"/>
    </source>
</evidence>
<evidence type="ECO:0000256" key="6">
    <source>
        <dbReference type="ARBA" id="ARBA00022679"/>
    </source>
</evidence>
<feature type="binding site" evidence="14">
    <location>
        <position position="178"/>
    </location>
    <ligand>
        <name>L-threonine</name>
        <dbReference type="ChEBI" id="CHEBI:57926"/>
    </ligand>
</feature>
<evidence type="ECO:0000256" key="1">
    <source>
        <dbReference type="ARBA" id="ARBA00004496"/>
    </source>
</evidence>
<dbReference type="RefSeq" id="WP_080946200.1">
    <property type="nucleotide sequence ID" value="NZ_LAOA01000003.1"/>
</dbReference>
<evidence type="ECO:0000256" key="4">
    <source>
        <dbReference type="ARBA" id="ARBA00015492"/>
    </source>
</evidence>
<evidence type="ECO:0000256" key="7">
    <source>
        <dbReference type="ARBA" id="ARBA00022694"/>
    </source>
</evidence>
<gene>
    <name evidence="16" type="ORF">OTSTA716_0148</name>
</gene>
<comment type="catalytic activity">
    <reaction evidence="12 13">
        <text>L-threonine + hydrogencarbonate + ATP = L-threonylcarbamoyladenylate + diphosphate + H2O</text>
        <dbReference type="Rhea" id="RHEA:36407"/>
        <dbReference type="ChEBI" id="CHEBI:15377"/>
        <dbReference type="ChEBI" id="CHEBI:17544"/>
        <dbReference type="ChEBI" id="CHEBI:30616"/>
        <dbReference type="ChEBI" id="CHEBI:33019"/>
        <dbReference type="ChEBI" id="CHEBI:57926"/>
        <dbReference type="ChEBI" id="CHEBI:73682"/>
        <dbReference type="EC" id="2.7.7.87"/>
    </reaction>
</comment>
<comment type="caution">
    <text evidence="16">The sequence shown here is derived from an EMBL/GenBank/DDBJ whole genome shotgun (WGS) entry which is preliminary data.</text>
</comment>
<dbReference type="InterPro" id="IPR017945">
    <property type="entry name" value="DHBP_synth_RibB-like_a/b_dom"/>
</dbReference>
<feature type="binding site" evidence="14">
    <location>
        <position position="58"/>
    </location>
    <ligand>
        <name>ATP</name>
        <dbReference type="ChEBI" id="CHEBI:30616"/>
    </ligand>
</feature>
<dbReference type="SUPFAM" id="SSF55821">
    <property type="entry name" value="YrdC/RibB"/>
    <property type="match status" value="1"/>
</dbReference>
<evidence type="ECO:0000313" key="16">
    <source>
        <dbReference type="EMBL" id="KJV77558.1"/>
    </source>
</evidence>
<feature type="binding site" evidence="14">
    <location>
        <position position="192"/>
    </location>
    <ligand>
        <name>ATP</name>
        <dbReference type="ChEBI" id="CHEBI:30616"/>
    </ligand>
</feature>
<evidence type="ECO:0000256" key="14">
    <source>
        <dbReference type="PIRSR" id="PIRSR004930-1"/>
    </source>
</evidence>
<dbReference type="Pfam" id="PF03481">
    <property type="entry name" value="Sua5_C"/>
    <property type="match status" value="1"/>
</dbReference>
<sequence>MLANMNSNNNDINIAAQFIEQGKLVIFPTETVYGIGADATNDNACQSIYKIKNRPMNNPLIIHVNNIQAAQTIGIFNNLAIKLATLWPGPISLVVQLNQSAGISKTATANLDTVAIRIPAHKTALTLLQLTQKPIAAPSANPSGYLSPTTYQHANIHFQNSPNTFILKGTQSTYGLESTIIDTTTDRPTILRHGFITTEIIKTITGQNPIIAEKHNKLLKAPGMMLKHYSPITKIRLNATKLLPKEVGLNYGPSTLTGKYCLNLSPNSNLMNAAANLYHMLHQLDNYAQNPINEVETIAIAQIPNIGIGIAINDKLNRASSY</sequence>
<evidence type="ECO:0000256" key="10">
    <source>
        <dbReference type="ARBA" id="ARBA00022840"/>
    </source>
</evidence>
<keyword evidence="8 13" id="KW-0548">Nucleotidyltransferase</keyword>
<comment type="subcellular location">
    <subcellularLocation>
        <location evidence="1 13">Cytoplasm</location>
    </subcellularLocation>
</comment>
<dbReference type="NCBIfam" id="TIGR00057">
    <property type="entry name" value="L-threonylcarbamoyladenylate synthase"/>
    <property type="match status" value="1"/>
</dbReference>
<feature type="binding site" evidence="14">
    <location>
        <position position="117"/>
    </location>
    <ligand>
        <name>L-threonine</name>
        <dbReference type="ChEBI" id="CHEBI:57926"/>
    </ligand>
</feature>
<dbReference type="InterPro" id="IPR050156">
    <property type="entry name" value="TC-AMP_synthase_SUA5"/>
</dbReference>
<evidence type="ECO:0000259" key="15">
    <source>
        <dbReference type="PROSITE" id="PS51163"/>
    </source>
</evidence>
<dbReference type="EMBL" id="LAOA01000003">
    <property type="protein sequence ID" value="KJV77558.1"/>
    <property type="molecule type" value="Genomic_DNA"/>
</dbReference>
<accession>A0A0F3PB89</accession>
<dbReference type="GO" id="GO:0061710">
    <property type="term" value="F:L-threonylcarbamoyladenylate synthase"/>
    <property type="evidence" value="ECO:0007669"/>
    <property type="project" value="UniProtKB-EC"/>
</dbReference>
<feature type="binding site" evidence="14">
    <location>
        <position position="147"/>
    </location>
    <ligand>
        <name>ATP</name>
        <dbReference type="ChEBI" id="CHEBI:30616"/>
    </ligand>
</feature>
<dbReference type="Gene3D" id="3.40.50.11030">
    <property type="entry name" value="Threonylcarbamoyl-AMP synthase, C-terminal domain"/>
    <property type="match status" value="1"/>
</dbReference>
<feature type="binding site" evidence="14">
    <location>
        <position position="31"/>
    </location>
    <ligand>
        <name>L-threonine</name>
        <dbReference type="ChEBI" id="CHEBI:57926"/>
    </ligand>
</feature>
<dbReference type="Proteomes" id="UP000033671">
    <property type="component" value="Unassembled WGS sequence"/>
</dbReference>